<evidence type="ECO:0000259" key="8">
    <source>
        <dbReference type="Pfam" id="PF01435"/>
    </source>
</evidence>
<evidence type="ECO:0000313" key="9">
    <source>
        <dbReference type="EMBL" id="ORL44350.1"/>
    </source>
</evidence>
<dbReference type="GO" id="GO:0051603">
    <property type="term" value="P:proteolysis involved in protein catabolic process"/>
    <property type="evidence" value="ECO:0007669"/>
    <property type="project" value="TreeGrafter"/>
</dbReference>
<feature type="signal peptide" evidence="7">
    <location>
        <begin position="1"/>
        <end position="21"/>
    </location>
</feature>
<dbReference type="GO" id="GO:0004222">
    <property type="term" value="F:metalloendopeptidase activity"/>
    <property type="evidence" value="ECO:0007669"/>
    <property type="project" value="InterPro"/>
</dbReference>
<comment type="caution">
    <text evidence="9">The sequence shown here is derived from an EMBL/GenBank/DDBJ whole genome shotgun (WGS) entry which is preliminary data.</text>
</comment>
<dbReference type="EMBL" id="ARYN01000016">
    <property type="protein sequence ID" value="ORL44350.1"/>
    <property type="molecule type" value="Genomic_DNA"/>
</dbReference>
<feature type="chain" id="PRO_5013208764" evidence="7">
    <location>
        <begin position="22"/>
        <end position="274"/>
    </location>
</feature>
<dbReference type="GO" id="GO:0046872">
    <property type="term" value="F:metal ion binding"/>
    <property type="evidence" value="ECO:0007669"/>
    <property type="project" value="UniProtKB-KW"/>
</dbReference>
<gene>
    <name evidence="9" type="ORF">IIF7_16572</name>
</gene>
<protein>
    <submittedName>
        <fullName evidence="9">M48 family peptidase</fullName>
    </submittedName>
</protein>
<evidence type="ECO:0000256" key="7">
    <source>
        <dbReference type="SAM" id="SignalP"/>
    </source>
</evidence>
<reference evidence="9 10" key="1">
    <citation type="submission" date="2013-04" db="EMBL/GenBank/DDBJ databases">
        <title>Zunongwangia sp. 22II14-10F7 Genome Sequencing.</title>
        <authorList>
            <person name="Lai Q."/>
            <person name="Shao Z."/>
        </authorList>
    </citation>
    <scope>NUCLEOTIDE SEQUENCE [LARGE SCALE GENOMIC DNA]</scope>
    <source>
        <strain evidence="9 10">22II14-10F7</strain>
    </source>
</reference>
<keyword evidence="1 6" id="KW-0645">Protease</keyword>
<dbReference type="GO" id="GO:0016020">
    <property type="term" value="C:membrane"/>
    <property type="evidence" value="ECO:0007669"/>
    <property type="project" value="TreeGrafter"/>
</dbReference>
<dbReference type="InterPro" id="IPR001915">
    <property type="entry name" value="Peptidase_M48"/>
</dbReference>
<dbReference type="STRING" id="1185767.IIF7_16572"/>
<dbReference type="CDD" id="cd07331">
    <property type="entry name" value="M48C_Oma1_like"/>
    <property type="match status" value="1"/>
</dbReference>
<dbReference type="AlphaFoldDB" id="A0A1Y1T014"/>
<keyword evidence="5 6" id="KW-0482">Metalloprotease</keyword>
<keyword evidence="4 6" id="KW-0862">Zinc</keyword>
<keyword evidence="2" id="KW-0479">Metal-binding</keyword>
<evidence type="ECO:0000256" key="6">
    <source>
        <dbReference type="RuleBase" id="RU003983"/>
    </source>
</evidence>
<evidence type="ECO:0000256" key="3">
    <source>
        <dbReference type="ARBA" id="ARBA00022801"/>
    </source>
</evidence>
<comment type="cofactor">
    <cofactor evidence="6">
        <name>Zn(2+)</name>
        <dbReference type="ChEBI" id="CHEBI:29105"/>
    </cofactor>
    <text evidence="6">Binds 1 zinc ion per subunit.</text>
</comment>
<organism evidence="9 10">
    <name type="scientific">Zunongwangia atlantica 22II14-10F7</name>
    <dbReference type="NCBI Taxonomy" id="1185767"/>
    <lineage>
        <taxon>Bacteria</taxon>
        <taxon>Pseudomonadati</taxon>
        <taxon>Bacteroidota</taxon>
        <taxon>Flavobacteriia</taxon>
        <taxon>Flavobacteriales</taxon>
        <taxon>Flavobacteriaceae</taxon>
        <taxon>Zunongwangia</taxon>
    </lineage>
</organism>
<dbReference type="Pfam" id="PF01435">
    <property type="entry name" value="Peptidase_M48"/>
    <property type="match status" value="1"/>
</dbReference>
<keyword evidence="10" id="KW-1185">Reference proteome</keyword>
<dbReference type="Gene3D" id="3.30.2010.10">
    <property type="entry name" value="Metalloproteases ('zincins'), catalytic domain"/>
    <property type="match status" value="1"/>
</dbReference>
<dbReference type="Proteomes" id="UP000192746">
    <property type="component" value="Unassembled WGS sequence"/>
</dbReference>
<evidence type="ECO:0000256" key="2">
    <source>
        <dbReference type="ARBA" id="ARBA00022723"/>
    </source>
</evidence>
<evidence type="ECO:0000256" key="1">
    <source>
        <dbReference type="ARBA" id="ARBA00022670"/>
    </source>
</evidence>
<accession>A0A1Y1T014</accession>
<keyword evidence="3 6" id="KW-0378">Hydrolase</keyword>
<dbReference type="InterPro" id="IPR051156">
    <property type="entry name" value="Mito/Outer_Membr_Metalloprot"/>
</dbReference>
<dbReference type="PANTHER" id="PTHR22726:SF1">
    <property type="entry name" value="METALLOENDOPEPTIDASE OMA1, MITOCHONDRIAL"/>
    <property type="match status" value="1"/>
</dbReference>
<feature type="domain" description="Peptidase M48" evidence="8">
    <location>
        <begin position="94"/>
        <end position="257"/>
    </location>
</feature>
<sequence>MKVKKWIIVLFVAALTVVACKVNPFTGQKNLNFVSNDQLFPASFQQYEAFLDSSNVVNGTAESRMVQRVGEKIKTAAERYLNANGYQGFLDDFRFEYNLVQDNQVNAFAMPGGKTVVYTGILPITQDETGLAVVMGHEVAHALADHGAQRMSAAQVQQLGAVAGTVALSGKSQQTQQIFAQAYGIGSQVGVMLPFSRGHESEADRIGLTLMAIAGYNPDEAADLWRRMQQNSGGASTPEFLSTHPSNQTRINNLEAWAPEAEAEARKYGVTSFQ</sequence>
<comment type="similarity">
    <text evidence="6">Belongs to the peptidase M48 family.</text>
</comment>
<evidence type="ECO:0000256" key="5">
    <source>
        <dbReference type="ARBA" id="ARBA00023049"/>
    </source>
</evidence>
<evidence type="ECO:0000313" key="10">
    <source>
        <dbReference type="Proteomes" id="UP000192746"/>
    </source>
</evidence>
<dbReference type="RefSeq" id="WP_084842818.1">
    <property type="nucleotide sequence ID" value="NZ_ARYN01000016.1"/>
</dbReference>
<proteinExistence type="inferred from homology"/>
<dbReference type="PANTHER" id="PTHR22726">
    <property type="entry name" value="METALLOENDOPEPTIDASE OMA1"/>
    <property type="match status" value="1"/>
</dbReference>
<name>A0A1Y1T014_9FLAO</name>
<keyword evidence="7" id="KW-0732">Signal</keyword>
<dbReference type="OrthoDB" id="9810445at2"/>
<evidence type="ECO:0000256" key="4">
    <source>
        <dbReference type="ARBA" id="ARBA00022833"/>
    </source>
</evidence>
<dbReference type="PROSITE" id="PS51257">
    <property type="entry name" value="PROKAR_LIPOPROTEIN"/>
    <property type="match status" value="1"/>
</dbReference>